<organism evidence="1 2">
    <name type="scientific">Dermacoccus barathri</name>
    <dbReference type="NCBI Taxonomy" id="322601"/>
    <lineage>
        <taxon>Bacteria</taxon>
        <taxon>Bacillati</taxon>
        <taxon>Actinomycetota</taxon>
        <taxon>Actinomycetes</taxon>
        <taxon>Micrococcales</taxon>
        <taxon>Dermacoccaceae</taxon>
        <taxon>Dermacoccus</taxon>
    </lineage>
</organism>
<protein>
    <recommendedName>
        <fullName evidence="3">DUF2254 domain-containing protein</fullName>
    </recommendedName>
</protein>
<comment type="caution">
    <text evidence="1">The sequence shown here is derived from an EMBL/GenBank/DDBJ whole genome shotgun (WGS) entry which is preliminary data.</text>
</comment>
<reference evidence="1 2" key="1">
    <citation type="journal article" date="2019" name="Int. J. Syst. Evol. Microbiol.">
        <title>The Global Catalogue of Microorganisms (GCM) 10K type strain sequencing project: providing services to taxonomists for standard genome sequencing and annotation.</title>
        <authorList>
            <consortium name="The Broad Institute Genomics Platform"/>
            <consortium name="The Broad Institute Genome Sequencing Center for Infectious Disease"/>
            <person name="Wu L."/>
            <person name="Ma J."/>
        </authorList>
    </citation>
    <scope>NUCLEOTIDE SEQUENCE [LARGE SCALE GENOMIC DNA]</scope>
    <source>
        <strain evidence="1 2">JCM 14588</strain>
    </source>
</reference>
<evidence type="ECO:0008006" key="3">
    <source>
        <dbReference type="Google" id="ProtNLM"/>
    </source>
</evidence>
<dbReference type="EMBL" id="BAAANV010000030">
    <property type="protein sequence ID" value="GAA1538041.1"/>
    <property type="molecule type" value="Genomic_DNA"/>
</dbReference>
<evidence type="ECO:0000313" key="1">
    <source>
        <dbReference type="EMBL" id="GAA1538041.1"/>
    </source>
</evidence>
<name>A0ABN2BC33_9MICO</name>
<dbReference type="Proteomes" id="UP001501288">
    <property type="component" value="Unassembled WGS sequence"/>
</dbReference>
<proteinExistence type="predicted"/>
<keyword evidence="2" id="KW-1185">Reference proteome</keyword>
<accession>A0ABN2BC33</accession>
<sequence length="144" mass="16040">MPRCTNLALAAERQFRRHLVPTGTTFDAPLMVLALEVAAIAVSPASLEEPALTTHPYLYAGLSHPAIRLYPLQVPIARQIHRASRQVTSALAHELAEEIVVSIDTSQTWRAKRAVLRLTSALERIARDRQAHRQDPWNLNPEVA</sequence>
<evidence type="ECO:0000313" key="2">
    <source>
        <dbReference type="Proteomes" id="UP001501288"/>
    </source>
</evidence>
<gene>
    <name evidence="1" type="ORF">GCM10009762_09660</name>
</gene>